<accession>A4BRM1</accession>
<proteinExistence type="predicted"/>
<comment type="caution">
    <text evidence="1">The sequence shown here is derived from an EMBL/GenBank/DDBJ whole genome shotgun (WGS) entry which is preliminary data.</text>
</comment>
<dbReference type="STRING" id="314278.NB231_02458"/>
<reference evidence="1 2" key="1">
    <citation type="submission" date="2006-02" db="EMBL/GenBank/DDBJ databases">
        <authorList>
            <person name="Waterbury J."/>
            <person name="Ferriera S."/>
            <person name="Johnson J."/>
            <person name="Kravitz S."/>
            <person name="Halpern A."/>
            <person name="Remington K."/>
            <person name="Beeson K."/>
            <person name="Tran B."/>
            <person name="Rogers Y.-H."/>
            <person name="Friedman R."/>
            <person name="Venter J.C."/>
        </authorList>
    </citation>
    <scope>NUCLEOTIDE SEQUENCE [LARGE SCALE GENOMIC DNA]</scope>
    <source>
        <strain evidence="1 2">Nb-231</strain>
    </source>
</reference>
<dbReference type="HOGENOM" id="CLU_955906_0_0_6"/>
<name>A4BRM1_9GAMM</name>
<gene>
    <name evidence="1" type="ORF">NB231_02458</name>
</gene>
<dbReference type="Proteomes" id="UP000003374">
    <property type="component" value="Unassembled WGS sequence"/>
</dbReference>
<dbReference type="AlphaFoldDB" id="A4BRM1"/>
<dbReference type="SUPFAM" id="SSF53756">
    <property type="entry name" value="UDP-Glycosyltransferase/glycogen phosphorylase"/>
    <property type="match status" value="1"/>
</dbReference>
<sequence>MFVLDTAGGSTGWVVIHAPIQSPARIAQYSQFCRRGFSFLGMTSFLNFPALDEPSTLDYTAICQGWAHCFRDPDRLLPAGVPRMLLSLSDFIDPAQITPHRYPAPADPAERFDFVYVGAHEPWKMLAKNWPLAARCLPRLCGEMGLRGLMIGQRPQRVPALPGLVVRPWLPYPDWLRILGASRFLFVPNELDASPRVLAEALCLNTPLLVNHSLLGGWKYVAPTTGVFFESEHDVVDRAWHLYRGSYRPRPFFLSQYGPQRAGRRLRILLNRIDPSLPARSSLRLGYSLDG</sequence>
<evidence type="ECO:0008006" key="3">
    <source>
        <dbReference type="Google" id="ProtNLM"/>
    </source>
</evidence>
<evidence type="ECO:0000313" key="1">
    <source>
        <dbReference type="EMBL" id="EAR21592.1"/>
    </source>
</evidence>
<protein>
    <recommendedName>
        <fullName evidence="3">Glycosyltransferase</fullName>
    </recommendedName>
</protein>
<evidence type="ECO:0000313" key="2">
    <source>
        <dbReference type="Proteomes" id="UP000003374"/>
    </source>
</evidence>
<dbReference type="EMBL" id="AAOF01000007">
    <property type="protein sequence ID" value="EAR21592.1"/>
    <property type="molecule type" value="Genomic_DNA"/>
</dbReference>
<organism evidence="1 2">
    <name type="scientific">Nitrococcus mobilis Nb-231</name>
    <dbReference type="NCBI Taxonomy" id="314278"/>
    <lineage>
        <taxon>Bacteria</taxon>
        <taxon>Pseudomonadati</taxon>
        <taxon>Pseudomonadota</taxon>
        <taxon>Gammaproteobacteria</taxon>
        <taxon>Chromatiales</taxon>
        <taxon>Ectothiorhodospiraceae</taxon>
        <taxon>Nitrococcus</taxon>
    </lineage>
</organism>
<keyword evidence="2" id="KW-1185">Reference proteome</keyword>